<feature type="transmembrane region" description="Helical" evidence="7">
    <location>
        <begin position="341"/>
        <end position="359"/>
    </location>
</feature>
<evidence type="ECO:0000256" key="7">
    <source>
        <dbReference type="SAM" id="Phobius"/>
    </source>
</evidence>
<reference evidence="8 9" key="1">
    <citation type="submission" date="2019-08" db="EMBL/GenBank/DDBJ databases">
        <title>Bacillus genomes from the desert of Cuatro Cienegas, Coahuila.</title>
        <authorList>
            <person name="Olmedo-Alvarez G."/>
        </authorList>
    </citation>
    <scope>NUCLEOTIDE SEQUENCE [LARGE SCALE GENOMIC DNA]</scope>
    <source>
        <strain evidence="8 9">CH28_1T</strain>
    </source>
</reference>
<accession>A0A5D4SYV3</accession>
<feature type="transmembrane region" description="Helical" evidence="7">
    <location>
        <begin position="16"/>
        <end position="35"/>
    </location>
</feature>
<evidence type="ECO:0000256" key="6">
    <source>
        <dbReference type="ARBA" id="ARBA00023136"/>
    </source>
</evidence>
<name>A0A5D4SYV3_9BACI</name>
<feature type="transmembrane region" description="Helical" evidence="7">
    <location>
        <begin position="275"/>
        <end position="293"/>
    </location>
</feature>
<feature type="transmembrane region" description="Helical" evidence="7">
    <location>
        <begin position="187"/>
        <end position="207"/>
    </location>
</feature>
<feature type="transmembrane region" description="Helical" evidence="7">
    <location>
        <begin position="75"/>
        <end position="95"/>
    </location>
</feature>
<evidence type="ECO:0000256" key="4">
    <source>
        <dbReference type="ARBA" id="ARBA00022692"/>
    </source>
</evidence>
<comment type="caution">
    <text evidence="8">The sequence shown here is derived from an EMBL/GenBank/DDBJ whole genome shotgun (WGS) entry which is preliminary data.</text>
</comment>
<keyword evidence="6 7" id="KW-0472">Membrane</keyword>
<evidence type="ECO:0000256" key="1">
    <source>
        <dbReference type="ARBA" id="ARBA00004141"/>
    </source>
</evidence>
<dbReference type="Pfam" id="PF00860">
    <property type="entry name" value="Xan_ur_permease"/>
    <property type="match status" value="1"/>
</dbReference>
<evidence type="ECO:0000256" key="3">
    <source>
        <dbReference type="ARBA" id="ARBA00022448"/>
    </source>
</evidence>
<keyword evidence="5 7" id="KW-1133">Transmembrane helix</keyword>
<feature type="transmembrane region" description="Helical" evidence="7">
    <location>
        <begin position="314"/>
        <end position="335"/>
    </location>
</feature>
<feature type="transmembrane region" description="Helical" evidence="7">
    <location>
        <begin position="136"/>
        <end position="154"/>
    </location>
</feature>
<sequence>MNKLISSFTMFSSIQWLFFIFANTVVVPLSVGAAFDVSPEVSRMMLSASLLFTGLACIFQGWMGHRYPLLEGHSGLLWGVMLNLGLTASSLGMSFTEIGGGVATGLLLAGSFTMLLAVFGWTSVLPKIFTPMVMTVYLFLLTFQLMMVFFQGMLGVTEDGVMNVPVSILSVVLVIFVSMLKIKAPRVIGNFAILIGIVVGWILYVLLFPGGGQEAPAAAFAFDLFPLGAPNLEYGIIAVAFFAGVLNMSNTIASVQAAAELYGETPKPGKFRNSFFFTGLFSVIASLFGLVPYTPFTSTIGFLQSTRILDRKPFFIGGLMLAAIGLVPPLTSFLVTMPMTVGNAVLFVAYLQLFGTAYGSLRGAVFNSDTIFRLAAPVLMGVCLMNTSPAVFGPLPVLLQPFLANGLIMGVLLSIVLEKVTNWGQFENKVVGHG</sequence>
<feature type="transmembrane region" description="Helical" evidence="7">
    <location>
        <begin position="101"/>
        <end position="124"/>
    </location>
</feature>
<evidence type="ECO:0000313" key="8">
    <source>
        <dbReference type="EMBL" id="TYS67851.1"/>
    </source>
</evidence>
<dbReference type="EMBL" id="VTEV01000005">
    <property type="protein sequence ID" value="TYS67851.1"/>
    <property type="molecule type" value="Genomic_DNA"/>
</dbReference>
<dbReference type="GO" id="GO:0042907">
    <property type="term" value="F:xanthine transmembrane transporter activity"/>
    <property type="evidence" value="ECO:0007669"/>
    <property type="project" value="TreeGrafter"/>
</dbReference>
<dbReference type="NCBIfam" id="NF008502">
    <property type="entry name" value="PRK11412.1"/>
    <property type="match status" value="1"/>
</dbReference>
<dbReference type="NCBIfam" id="NF037981">
    <property type="entry name" value="NCS2_1"/>
    <property type="match status" value="1"/>
</dbReference>
<feature type="transmembrane region" description="Helical" evidence="7">
    <location>
        <begin position="160"/>
        <end position="180"/>
    </location>
</feature>
<evidence type="ECO:0000313" key="9">
    <source>
        <dbReference type="Proteomes" id="UP000322524"/>
    </source>
</evidence>
<dbReference type="InterPro" id="IPR006043">
    <property type="entry name" value="NCS2"/>
</dbReference>
<proteinExistence type="inferred from homology"/>
<dbReference type="PANTHER" id="PTHR42810">
    <property type="entry name" value="PURINE PERMEASE C1399.01C-RELATED"/>
    <property type="match status" value="1"/>
</dbReference>
<dbReference type="PANTHER" id="PTHR42810:SF6">
    <property type="entry name" value="PURINE PERMEASE YBBY-RELATED"/>
    <property type="match status" value="1"/>
</dbReference>
<keyword evidence="4 7" id="KW-0812">Transmembrane</keyword>
<dbReference type="AlphaFoldDB" id="A0A5D4SYV3"/>
<comment type="similarity">
    <text evidence="2">Belongs to the nucleobase:cation symporter-2 (NCS2) (TC 2.A.40) family.</text>
</comment>
<evidence type="ECO:0000256" key="2">
    <source>
        <dbReference type="ARBA" id="ARBA00008821"/>
    </source>
</evidence>
<gene>
    <name evidence="8" type="ORF">FZC76_14945</name>
</gene>
<organism evidence="8 9">
    <name type="scientific">Sutcliffiella horikoshii</name>
    <dbReference type="NCBI Taxonomy" id="79883"/>
    <lineage>
        <taxon>Bacteria</taxon>
        <taxon>Bacillati</taxon>
        <taxon>Bacillota</taxon>
        <taxon>Bacilli</taxon>
        <taxon>Bacillales</taxon>
        <taxon>Bacillaceae</taxon>
        <taxon>Sutcliffiella</taxon>
    </lineage>
</organism>
<dbReference type="STRING" id="79883.GCA_001636495_00140"/>
<dbReference type="GO" id="GO:0005886">
    <property type="term" value="C:plasma membrane"/>
    <property type="evidence" value="ECO:0007669"/>
    <property type="project" value="TreeGrafter"/>
</dbReference>
<dbReference type="OrthoDB" id="5597247at2"/>
<feature type="transmembrane region" description="Helical" evidence="7">
    <location>
        <begin position="41"/>
        <end position="63"/>
    </location>
</feature>
<dbReference type="Proteomes" id="UP000322524">
    <property type="component" value="Unassembled WGS sequence"/>
</dbReference>
<keyword evidence="3" id="KW-0813">Transport</keyword>
<comment type="subcellular location">
    <subcellularLocation>
        <location evidence="1">Membrane</location>
        <topology evidence="1">Multi-pass membrane protein</topology>
    </subcellularLocation>
</comment>
<feature type="transmembrane region" description="Helical" evidence="7">
    <location>
        <begin position="398"/>
        <end position="417"/>
    </location>
</feature>
<protein>
    <submittedName>
        <fullName evidence="8">Uracil/xanthine transporter</fullName>
    </submittedName>
</protein>
<evidence type="ECO:0000256" key="5">
    <source>
        <dbReference type="ARBA" id="ARBA00022989"/>
    </source>
</evidence>